<organism evidence="2 3">
    <name type="scientific">Hathewaya limosa</name>
    <name type="common">Clostridium limosum</name>
    <dbReference type="NCBI Taxonomy" id="1536"/>
    <lineage>
        <taxon>Bacteria</taxon>
        <taxon>Bacillati</taxon>
        <taxon>Bacillota</taxon>
        <taxon>Clostridia</taxon>
        <taxon>Eubacteriales</taxon>
        <taxon>Clostridiaceae</taxon>
        <taxon>Hathewaya</taxon>
    </lineage>
</organism>
<keyword evidence="3" id="KW-1185">Reference proteome</keyword>
<keyword evidence="1" id="KW-0472">Membrane</keyword>
<reference evidence="2 3" key="1">
    <citation type="submission" date="2023-07" db="EMBL/GenBank/DDBJ databases">
        <title>Genomic Encyclopedia of Type Strains, Phase IV (KMG-IV): sequencing the most valuable type-strain genomes for metagenomic binning, comparative biology and taxonomic classification.</title>
        <authorList>
            <person name="Goeker M."/>
        </authorList>
    </citation>
    <scope>NUCLEOTIDE SEQUENCE [LARGE SCALE GENOMIC DNA]</scope>
    <source>
        <strain evidence="2 3">DSM 1400</strain>
    </source>
</reference>
<evidence type="ECO:0000313" key="3">
    <source>
        <dbReference type="Proteomes" id="UP001224418"/>
    </source>
</evidence>
<name>A0ABU0JR78_HATLI</name>
<dbReference type="Proteomes" id="UP001224418">
    <property type="component" value="Unassembled WGS sequence"/>
</dbReference>
<evidence type="ECO:0008006" key="4">
    <source>
        <dbReference type="Google" id="ProtNLM"/>
    </source>
</evidence>
<keyword evidence="1" id="KW-1133">Transmembrane helix</keyword>
<evidence type="ECO:0000313" key="2">
    <source>
        <dbReference type="EMBL" id="MDQ0479601.1"/>
    </source>
</evidence>
<keyword evidence="1" id="KW-0812">Transmembrane</keyword>
<dbReference type="Gene3D" id="3.90.1720.10">
    <property type="entry name" value="endopeptidase domain like (from Nostoc punctiforme)"/>
    <property type="match status" value="1"/>
</dbReference>
<sequence length="194" mass="23006">MIKKALIKKNPINLLIAIIFLAFIFSNKNIFIKKIRSDNSLPEKIYNFMKYKENRIKIFNKAIALNNGSSCNTCVYFVSEVLRNNNIDIDTSTCNTHQLIDILEENNFKKEKDYKKLKPGDICFTTDEYLNTEGIPSHTYIFMGWEKENNYSYAYICDNQAKDYKNKIYHLRNIKNHEILNNKSKEPFSFFMYK</sequence>
<proteinExistence type="predicted"/>
<protein>
    <recommendedName>
        <fullName evidence="4">Bacteriophage peptidoglycan hydrolase</fullName>
    </recommendedName>
</protein>
<accession>A0ABU0JR78</accession>
<dbReference type="EMBL" id="JAUSWN010000009">
    <property type="protein sequence ID" value="MDQ0479601.1"/>
    <property type="molecule type" value="Genomic_DNA"/>
</dbReference>
<comment type="caution">
    <text evidence="2">The sequence shown here is derived from an EMBL/GenBank/DDBJ whole genome shotgun (WGS) entry which is preliminary data.</text>
</comment>
<gene>
    <name evidence="2" type="ORF">QOZ93_001342</name>
</gene>
<evidence type="ECO:0000256" key="1">
    <source>
        <dbReference type="SAM" id="Phobius"/>
    </source>
</evidence>
<dbReference type="RefSeq" id="WP_307355603.1">
    <property type="nucleotide sequence ID" value="NZ_BAAACJ010000033.1"/>
</dbReference>
<feature type="transmembrane region" description="Helical" evidence="1">
    <location>
        <begin position="12"/>
        <end position="32"/>
    </location>
</feature>